<dbReference type="AlphaFoldDB" id="A0AAW1CQ87"/>
<proteinExistence type="predicted"/>
<evidence type="ECO:0000256" key="1">
    <source>
        <dbReference type="SAM" id="SignalP"/>
    </source>
</evidence>
<comment type="caution">
    <text evidence="2">The sequence shown here is derived from an EMBL/GenBank/DDBJ whole genome shotgun (WGS) entry which is preliminary data.</text>
</comment>
<dbReference type="EMBL" id="JAPXFL010000012">
    <property type="protein sequence ID" value="KAK9498672.1"/>
    <property type="molecule type" value="Genomic_DNA"/>
</dbReference>
<organism evidence="2 3">
    <name type="scientific">Rhynocoris fuscipes</name>
    <dbReference type="NCBI Taxonomy" id="488301"/>
    <lineage>
        <taxon>Eukaryota</taxon>
        <taxon>Metazoa</taxon>
        <taxon>Ecdysozoa</taxon>
        <taxon>Arthropoda</taxon>
        <taxon>Hexapoda</taxon>
        <taxon>Insecta</taxon>
        <taxon>Pterygota</taxon>
        <taxon>Neoptera</taxon>
        <taxon>Paraneoptera</taxon>
        <taxon>Hemiptera</taxon>
        <taxon>Heteroptera</taxon>
        <taxon>Panheteroptera</taxon>
        <taxon>Cimicomorpha</taxon>
        <taxon>Reduviidae</taxon>
        <taxon>Harpactorinae</taxon>
        <taxon>Harpactorini</taxon>
        <taxon>Rhynocoris</taxon>
    </lineage>
</organism>
<keyword evidence="1" id="KW-0732">Signal</keyword>
<evidence type="ECO:0000313" key="3">
    <source>
        <dbReference type="Proteomes" id="UP001461498"/>
    </source>
</evidence>
<name>A0AAW1CQ87_9HEMI</name>
<accession>A0AAW1CQ87</accession>
<reference evidence="2 3" key="1">
    <citation type="submission" date="2022-12" db="EMBL/GenBank/DDBJ databases">
        <title>Chromosome-level genome assembly of true bugs.</title>
        <authorList>
            <person name="Ma L."/>
            <person name="Li H."/>
        </authorList>
    </citation>
    <scope>NUCLEOTIDE SEQUENCE [LARGE SCALE GENOMIC DNA]</scope>
    <source>
        <strain evidence="2">Lab_2022b</strain>
    </source>
</reference>
<gene>
    <name evidence="2" type="ORF">O3M35_003252</name>
</gene>
<feature type="chain" id="PRO_5043530766" evidence="1">
    <location>
        <begin position="22"/>
        <end position="146"/>
    </location>
</feature>
<dbReference type="Proteomes" id="UP001461498">
    <property type="component" value="Unassembled WGS sequence"/>
</dbReference>
<sequence>MKTKEIGHLVCVGAIIALVQAASKRQIGQGSSWTASWSWPAEGTNAYRNDLTHDSDYNQLSSTISDIKDHSYQNDGLTDEEIIDLLYSKRSSRLREINYDHPTLQERTTYTALFEPEIETRKFRDSQRQQSVEYPIITSYSHTIIH</sequence>
<evidence type="ECO:0000313" key="2">
    <source>
        <dbReference type="EMBL" id="KAK9498672.1"/>
    </source>
</evidence>
<protein>
    <submittedName>
        <fullName evidence="2">Uncharacterized protein</fullName>
    </submittedName>
</protein>
<keyword evidence="3" id="KW-1185">Reference proteome</keyword>
<feature type="signal peptide" evidence="1">
    <location>
        <begin position="1"/>
        <end position="21"/>
    </location>
</feature>